<accession>A0A654LWU3</accession>
<keyword evidence="2" id="KW-1185">Reference proteome</keyword>
<dbReference type="RefSeq" id="WP_196817389.1">
    <property type="nucleotide sequence ID" value="NZ_CP012850.1"/>
</dbReference>
<reference evidence="2" key="1">
    <citation type="submission" date="2015-10" db="EMBL/GenBank/DDBJ databases">
        <title>Niche specialization of a soil ammonia-oxidizing archaeon, Candidatus Nitrosocosmicus oleophilus.</title>
        <authorList>
            <person name="Jung M.-Y."/>
            <person name="Rhee S.-K."/>
        </authorList>
    </citation>
    <scope>NUCLEOTIDE SEQUENCE [LARGE SCALE GENOMIC DNA]</scope>
    <source>
        <strain evidence="2">MY3</strain>
    </source>
</reference>
<evidence type="ECO:0000313" key="2">
    <source>
        <dbReference type="Proteomes" id="UP000058925"/>
    </source>
</evidence>
<dbReference type="GeneID" id="60420741"/>
<dbReference type="OrthoDB" id="373469at2157"/>
<dbReference type="Proteomes" id="UP000058925">
    <property type="component" value="Chromosome"/>
</dbReference>
<organism evidence="1 2">
    <name type="scientific">Candidatus Nitrosocosmicus oleophilus</name>
    <dbReference type="NCBI Taxonomy" id="1353260"/>
    <lineage>
        <taxon>Archaea</taxon>
        <taxon>Nitrososphaerota</taxon>
        <taxon>Nitrososphaeria</taxon>
        <taxon>Nitrososphaerales</taxon>
        <taxon>Nitrososphaeraceae</taxon>
        <taxon>Candidatus Nitrosocosmicus</taxon>
    </lineage>
</organism>
<dbReference type="AlphaFoldDB" id="A0A654LWU3"/>
<proteinExistence type="predicted"/>
<dbReference type="KEGG" id="taa:NMY3_00583"/>
<gene>
    <name evidence="1" type="ORF">NMY3_00583</name>
</gene>
<evidence type="ECO:0000313" key="1">
    <source>
        <dbReference type="EMBL" id="ALI34793.1"/>
    </source>
</evidence>
<sequence>MKLKVHRFDPGPTEQSPFTLLLTKGTKVIGYNFNIEQHDTLVCIEDDSMSEKEKRTFQWIMDGDIVENLEDYKYLGTRNGYRYLFEITGKEME</sequence>
<protein>
    <submittedName>
        <fullName evidence="1">Uncharacterized protein</fullName>
    </submittedName>
</protein>
<dbReference type="EMBL" id="CP012850">
    <property type="protein sequence ID" value="ALI34793.1"/>
    <property type="molecule type" value="Genomic_DNA"/>
</dbReference>
<name>A0A654LWU3_9ARCH</name>